<evidence type="ECO:0000313" key="2">
    <source>
        <dbReference type="Proteomes" id="UP001204798"/>
    </source>
</evidence>
<dbReference type="Proteomes" id="UP001204798">
    <property type="component" value="Unassembled WGS sequence"/>
</dbReference>
<keyword evidence="2" id="KW-1185">Reference proteome</keyword>
<dbReference type="EMBL" id="JANUCP010000006">
    <property type="protein sequence ID" value="MCS3920640.1"/>
    <property type="molecule type" value="Genomic_DNA"/>
</dbReference>
<protein>
    <submittedName>
        <fullName evidence="1">Uncharacterized protein</fullName>
    </submittedName>
</protein>
<evidence type="ECO:0000313" key="1">
    <source>
        <dbReference type="EMBL" id="MCS3920640.1"/>
    </source>
</evidence>
<comment type="caution">
    <text evidence="1">The sequence shown here is derived from an EMBL/GenBank/DDBJ whole genome shotgun (WGS) entry which is preliminary data.</text>
</comment>
<reference evidence="1 2" key="1">
    <citation type="submission" date="2022-08" db="EMBL/GenBank/DDBJ databases">
        <title>Bacterial and archaeal communities from various locations to study Microbial Dark Matter (Phase II).</title>
        <authorList>
            <person name="Stepanauskas R."/>
        </authorList>
    </citation>
    <scope>NUCLEOTIDE SEQUENCE [LARGE SCALE GENOMIC DNA]</scope>
    <source>
        <strain evidence="1 2">PD1</strain>
    </source>
</reference>
<proteinExistence type="predicted"/>
<name>A0ABT2ES01_9BACT</name>
<gene>
    <name evidence="1" type="ORF">M2350_003075</name>
</gene>
<sequence length="43" mass="4847">MVVYDSNRAIVGLKPHRAVEQDDVNVVGVKFLAEIGQRQPLRQ</sequence>
<accession>A0ABT2ES01</accession>
<organism evidence="1 2">
    <name type="scientific">Candidatus Fervidibacter sacchari</name>
    <dbReference type="NCBI Taxonomy" id="1448929"/>
    <lineage>
        <taxon>Bacteria</taxon>
        <taxon>Candidatus Fervidibacterota</taxon>
        <taxon>Candidatus Fervidibacter</taxon>
    </lineage>
</organism>